<evidence type="ECO:0000313" key="2">
    <source>
        <dbReference type="EMBL" id="CAG8633169.1"/>
    </source>
</evidence>
<reference evidence="2" key="1">
    <citation type="submission" date="2021-06" db="EMBL/GenBank/DDBJ databases">
        <authorList>
            <person name="Kallberg Y."/>
            <person name="Tangrot J."/>
            <person name="Rosling A."/>
        </authorList>
    </citation>
    <scope>NUCLEOTIDE SEQUENCE</scope>
    <source>
        <strain evidence="2">MA453B</strain>
    </source>
</reference>
<dbReference type="Pfam" id="PF12937">
    <property type="entry name" value="F-box-like"/>
    <property type="match status" value="1"/>
</dbReference>
<evidence type="ECO:0000259" key="1">
    <source>
        <dbReference type="PROSITE" id="PS50181"/>
    </source>
</evidence>
<dbReference type="OrthoDB" id="2322499at2759"/>
<dbReference type="Proteomes" id="UP000789405">
    <property type="component" value="Unassembled WGS sequence"/>
</dbReference>
<dbReference type="InterPro" id="IPR001810">
    <property type="entry name" value="F-box_dom"/>
</dbReference>
<organism evidence="2 3">
    <name type="scientific">Dentiscutata erythropus</name>
    <dbReference type="NCBI Taxonomy" id="1348616"/>
    <lineage>
        <taxon>Eukaryota</taxon>
        <taxon>Fungi</taxon>
        <taxon>Fungi incertae sedis</taxon>
        <taxon>Mucoromycota</taxon>
        <taxon>Glomeromycotina</taxon>
        <taxon>Glomeromycetes</taxon>
        <taxon>Diversisporales</taxon>
        <taxon>Gigasporaceae</taxon>
        <taxon>Dentiscutata</taxon>
    </lineage>
</organism>
<dbReference type="PROSITE" id="PS50181">
    <property type="entry name" value="FBOX"/>
    <property type="match status" value="1"/>
</dbReference>
<evidence type="ECO:0000313" key="3">
    <source>
        <dbReference type="Proteomes" id="UP000789405"/>
    </source>
</evidence>
<dbReference type="SMART" id="SM00256">
    <property type="entry name" value="FBOX"/>
    <property type="match status" value="1"/>
</dbReference>
<dbReference type="Gene3D" id="1.20.1280.50">
    <property type="match status" value="1"/>
</dbReference>
<proteinExistence type="predicted"/>
<protein>
    <submittedName>
        <fullName evidence="2">24645_t:CDS:1</fullName>
    </submittedName>
</protein>
<name>A0A9N9GXX0_9GLOM</name>
<dbReference type="SUPFAM" id="SSF81383">
    <property type="entry name" value="F-box domain"/>
    <property type="match status" value="1"/>
</dbReference>
<comment type="caution">
    <text evidence="2">The sequence shown here is derived from an EMBL/GenBank/DDBJ whole genome shotgun (WGS) entry which is preliminary data.</text>
</comment>
<dbReference type="EMBL" id="CAJVPY010005008">
    <property type="protein sequence ID" value="CAG8633169.1"/>
    <property type="molecule type" value="Genomic_DNA"/>
</dbReference>
<dbReference type="InterPro" id="IPR036047">
    <property type="entry name" value="F-box-like_dom_sf"/>
</dbReference>
<keyword evidence="3" id="KW-1185">Reference proteome</keyword>
<gene>
    <name evidence="2" type="ORF">DERYTH_LOCUS9252</name>
</gene>
<sequence length="212" mass="25268">MIFRSKNRQKQRRSYFQSLAPEIFLHICTYLPPVDLLSLSKVCKQFYNDLSIVESSTIQKIWQQSRLKFMPYRTLGPPKGMNERDYIRILVEEKCLFCGKKSRTSKIYWDIGVRACISCFKKRTITGYQLFCSDPTACKILKFVPYTKAKNGTKTYWKFLIKSKINEYNSLFELDRFEWFCQQSKQVESIECELASRWHEDHVNKFKQLNAN</sequence>
<dbReference type="AlphaFoldDB" id="A0A9N9GXX0"/>
<feature type="domain" description="F-box" evidence="1">
    <location>
        <begin position="13"/>
        <end position="65"/>
    </location>
</feature>
<accession>A0A9N9GXX0</accession>
<dbReference type="CDD" id="cd09917">
    <property type="entry name" value="F-box_SF"/>
    <property type="match status" value="1"/>
</dbReference>